<feature type="region of interest" description="Disordered" evidence="2">
    <location>
        <begin position="193"/>
        <end position="218"/>
    </location>
</feature>
<evidence type="ECO:0000256" key="2">
    <source>
        <dbReference type="SAM" id="MobiDB-lite"/>
    </source>
</evidence>
<dbReference type="InterPro" id="IPR029033">
    <property type="entry name" value="His_PPase_superfam"/>
</dbReference>
<dbReference type="SMART" id="SM00855">
    <property type="entry name" value="PGAM"/>
    <property type="match status" value="1"/>
</dbReference>
<gene>
    <name evidence="3" type="ORF">CLV63_10336</name>
</gene>
<feature type="binding site" evidence="1">
    <location>
        <position position="59"/>
    </location>
    <ligand>
        <name>substrate</name>
    </ligand>
</feature>
<organism evidence="3 4">
    <name type="scientific">Murinocardiopsis flavida</name>
    <dbReference type="NCBI Taxonomy" id="645275"/>
    <lineage>
        <taxon>Bacteria</taxon>
        <taxon>Bacillati</taxon>
        <taxon>Actinomycetota</taxon>
        <taxon>Actinomycetes</taxon>
        <taxon>Streptosporangiales</taxon>
        <taxon>Nocardiopsidaceae</taxon>
        <taxon>Murinocardiopsis</taxon>
    </lineage>
</organism>
<dbReference type="PANTHER" id="PTHR48100">
    <property type="entry name" value="BROAD-SPECIFICITY PHOSPHATASE YOR283W-RELATED"/>
    <property type="match status" value="1"/>
</dbReference>
<sequence>MSTTIVLARHGRTAWHADNRYAGVSDIDIDGVGRAQALVLAEWARGYAPDALYCSPLRRSRQTAAPVGAALGLEPAADERIREVAFGIAEGRTLAQLAPAVAARFEADPVTGYFPQGEDPAAAAERAREWVVDTAAAHPGGRVLAIAHNTLMRLLVCRVMLSPLGEYRRLLPKVASTGLTTLRVTDGRIALESYNATPGPDPAAGGVGGAAAERETRR</sequence>
<keyword evidence="4" id="KW-1185">Reference proteome</keyword>
<reference evidence="3 4" key="1">
    <citation type="submission" date="2018-03" db="EMBL/GenBank/DDBJ databases">
        <title>Genomic Encyclopedia of Archaeal and Bacterial Type Strains, Phase II (KMG-II): from individual species to whole genera.</title>
        <authorList>
            <person name="Goeker M."/>
        </authorList>
    </citation>
    <scope>NUCLEOTIDE SEQUENCE [LARGE SCALE GENOMIC DNA]</scope>
    <source>
        <strain evidence="3 4">DSM 45312</strain>
    </source>
</reference>
<dbReference type="CDD" id="cd07067">
    <property type="entry name" value="HP_PGM_like"/>
    <property type="match status" value="1"/>
</dbReference>
<evidence type="ECO:0000313" key="4">
    <source>
        <dbReference type="Proteomes" id="UP000240542"/>
    </source>
</evidence>
<evidence type="ECO:0000256" key="1">
    <source>
        <dbReference type="PIRSR" id="PIRSR613078-2"/>
    </source>
</evidence>
<dbReference type="PANTHER" id="PTHR48100:SF1">
    <property type="entry name" value="HISTIDINE PHOSPHATASE FAMILY PROTEIN-RELATED"/>
    <property type="match status" value="1"/>
</dbReference>
<dbReference type="Pfam" id="PF00300">
    <property type="entry name" value="His_Phos_1"/>
    <property type="match status" value="1"/>
</dbReference>
<comment type="caution">
    <text evidence="3">The sequence shown here is derived from an EMBL/GenBank/DDBJ whole genome shotgun (WGS) entry which is preliminary data.</text>
</comment>
<dbReference type="GO" id="GO:0016791">
    <property type="term" value="F:phosphatase activity"/>
    <property type="evidence" value="ECO:0007669"/>
    <property type="project" value="TreeGrafter"/>
</dbReference>
<dbReference type="EMBL" id="PYGA01000003">
    <property type="protein sequence ID" value="PSK99315.1"/>
    <property type="molecule type" value="Genomic_DNA"/>
</dbReference>
<dbReference type="RefSeq" id="WP_106581747.1">
    <property type="nucleotide sequence ID" value="NZ_PYGA01000003.1"/>
</dbReference>
<proteinExistence type="predicted"/>
<dbReference type="OrthoDB" id="4697614at2"/>
<name>A0A2P8DQ21_9ACTN</name>
<dbReference type="SUPFAM" id="SSF53254">
    <property type="entry name" value="Phosphoglycerate mutase-like"/>
    <property type="match status" value="1"/>
</dbReference>
<evidence type="ECO:0000313" key="3">
    <source>
        <dbReference type="EMBL" id="PSK99315.1"/>
    </source>
</evidence>
<dbReference type="Gene3D" id="3.40.50.1240">
    <property type="entry name" value="Phosphoglycerate mutase-like"/>
    <property type="match status" value="1"/>
</dbReference>
<protein>
    <submittedName>
        <fullName evidence="3">Putative phosphoglycerate mutase</fullName>
    </submittedName>
</protein>
<dbReference type="Proteomes" id="UP000240542">
    <property type="component" value="Unassembled WGS sequence"/>
</dbReference>
<dbReference type="InterPro" id="IPR050275">
    <property type="entry name" value="PGM_Phosphatase"/>
</dbReference>
<dbReference type="InterPro" id="IPR013078">
    <property type="entry name" value="His_Pase_superF_clade-1"/>
</dbReference>
<dbReference type="GO" id="GO:0005737">
    <property type="term" value="C:cytoplasm"/>
    <property type="evidence" value="ECO:0007669"/>
    <property type="project" value="TreeGrafter"/>
</dbReference>
<dbReference type="AlphaFoldDB" id="A0A2P8DQ21"/>
<accession>A0A2P8DQ21</accession>